<dbReference type="SUPFAM" id="SSF52058">
    <property type="entry name" value="L domain-like"/>
    <property type="match status" value="1"/>
</dbReference>
<dbReference type="Proteomes" id="UP000233551">
    <property type="component" value="Unassembled WGS sequence"/>
</dbReference>
<reference evidence="1 2" key="1">
    <citation type="submission" date="2017-11" db="EMBL/GenBank/DDBJ databases">
        <title>De-novo sequencing of pomegranate (Punica granatum L.) genome.</title>
        <authorList>
            <person name="Akparov Z."/>
            <person name="Amiraslanov A."/>
            <person name="Hajiyeva S."/>
            <person name="Abbasov M."/>
            <person name="Kaur K."/>
            <person name="Hamwieh A."/>
            <person name="Solovyev V."/>
            <person name="Salamov A."/>
            <person name="Braich B."/>
            <person name="Kosarev P."/>
            <person name="Mahmoud A."/>
            <person name="Hajiyev E."/>
            <person name="Babayeva S."/>
            <person name="Izzatullayeva V."/>
            <person name="Mammadov A."/>
            <person name="Mammadov A."/>
            <person name="Sharifova S."/>
            <person name="Ojaghi J."/>
            <person name="Eynullazada K."/>
            <person name="Bayramov B."/>
            <person name="Abdulazimova A."/>
            <person name="Shahmuradov I."/>
        </authorList>
    </citation>
    <scope>NUCLEOTIDE SEQUENCE [LARGE SCALE GENOMIC DNA]</scope>
    <source>
        <strain evidence="2">cv. AG2017</strain>
        <tissue evidence="1">Leaf</tissue>
    </source>
</reference>
<dbReference type="SUPFAM" id="SSF46785">
    <property type="entry name" value="Winged helix' DNA-binding domain"/>
    <property type="match status" value="1"/>
</dbReference>
<dbReference type="InterPro" id="IPR058546">
    <property type="entry name" value="RPS4B/Roq1-like_LRR"/>
</dbReference>
<dbReference type="Pfam" id="PF23286">
    <property type="entry name" value="LRR_13"/>
    <property type="match status" value="1"/>
</dbReference>
<dbReference type="GeneID" id="116199072"/>
<dbReference type="InterPro" id="IPR027417">
    <property type="entry name" value="P-loop_NTPase"/>
</dbReference>
<evidence type="ECO:0000313" key="1">
    <source>
        <dbReference type="EMBL" id="PKI62523.1"/>
    </source>
</evidence>
<dbReference type="SUPFAM" id="SSF52540">
    <property type="entry name" value="P-loop containing nucleoside triphosphate hydrolases"/>
    <property type="match status" value="1"/>
</dbReference>
<dbReference type="PANTHER" id="PTHR11017">
    <property type="entry name" value="LEUCINE-RICH REPEAT-CONTAINING PROTEIN"/>
    <property type="match status" value="1"/>
</dbReference>
<proteinExistence type="predicted"/>
<dbReference type="Gene3D" id="3.40.50.300">
    <property type="entry name" value="P-loop containing nucleotide triphosphate hydrolases"/>
    <property type="match status" value="1"/>
</dbReference>
<dbReference type="InterPro" id="IPR001611">
    <property type="entry name" value="Leu-rich_rpt"/>
</dbReference>
<comment type="caution">
    <text evidence="1">The sequence shown here is derived from an EMBL/GenBank/DDBJ whole genome shotgun (WGS) entry which is preliminary data.</text>
</comment>
<dbReference type="InterPro" id="IPR002182">
    <property type="entry name" value="NB-ARC"/>
</dbReference>
<dbReference type="EMBL" id="PGOL01000968">
    <property type="protein sequence ID" value="PKI62523.1"/>
    <property type="molecule type" value="Genomic_DNA"/>
</dbReference>
<dbReference type="PRINTS" id="PR00364">
    <property type="entry name" value="DISEASERSIST"/>
</dbReference>
<dbReference type="AlphaFoldDB" id="A0A2I0K328"/>
<dbReference type="Pfam" id="PF23282">
    <property type="entry name" value="WHD_ROQ1"/>
    <property type="match status" value="1"/>
</dbReference>
<dbReference type="FunFam" id="3.40.50.10140:FF:000007">
    <property type="entry name" value="Disease resistance protein (TIR-NBS-LRR class)"/>
    <property type="match status" value="1"/>
</dbReference>
<name>A0A2I0K328_PUNGR</name>
<dbReference type="InterPro" id="IPR032675">
    <property type="entry name" value="LRR_dom_sf"/>
</dbReference>
<dbReference type="GO" id="GO:0007165">
    <property type="term" value="P:signal transduction"/>
    <property type="evidence" value="ECO:0007669"/>
    <property type="project" value="InterPro"/>
</dbReference>
<dbReference type="GO" id="GO:0043531">
    <property type="term" value="F:ADP binding"/>
    <property type="evidence" value="ECO:0007669"/>
    <property type="project" value="InterPro"/>
</dbReference>
<dbReference type="GO" id="GO:0006952">
    <property type="term" value="P:defense response"/>
    <property type="evidence" value="ECO:0007669"/>
    <property type="project" value="UniProtKB-KW"/>
</dbReference>
<evidence type="ECO:0000313" key="2">
    <source>
        <dbReference type="Proteomes" id="UP000233551"/>
    </source>
</evidence>
<dbReference type="OrthoDB" id="1435371at2759"/>
<dbReference type="SMART" id="SM00255">
    <property type="entry name" value="TIR"/>
    <property type="match status" value="1"/>
</dbReference>
<dbReference type="InterPro" id="IPR044974">
    <property type="entry name" value="Disease_R_plants"/>
</dbReference>
<organism evidence="1 2">
    <name type="scientific">Punica granatum</name>
    <name type="common">Pomegranate</name>
    <dbReference type="NCBI Taxonomy" id="22663"/>
    <lineage>
        <taxon>Eukaryota</taxon>
        <taxon>Viridiplantae</taxon>
        <taxon>Streptophyta</taxon>
        <taxon>Embryophyta</taxon>
        <taxon>Tracheophyta</taxon>
        <taxon>Spermatophyta</taxon>
        <taxon>Magnoliopsida</taxon>
        <taxon>eudicotyledons</taxon>
        <taxon>Gunneridae</taxon>
        <taxon>Pentapetalae</taxon>
        <taxon>rosids</taxon>
        <taxon>malvids</taxon>
        <taxon>Myrtales</taxon>
        <taxon>Lythraceae</taxon>
        <taxon>Punica</taxon>
    </lineage>
</organism>
<dbReference type="Pfam" id="PF00931">
    <property type="entry name" value="NB-ARC"/>
    <property type="match status" value="1"/>
</dbReference>
<protein>
    <submittedName>
        <fullName evidence="1">Uncharacterized protein</fullName>
    </submittedName>
</protein>
<accession>A0A2I0K328</accession>
<dbReference type="Pfam" id="PF01582">
    <property type="entry name" value="TIR"/>
    <property type="match status" value="1"/>
</dbReference>
<keyword evidence="2" id="KW-1185">Reference proteome</keyword>
<dbReference type="Gene3D" id="3.40.50.10140">
    <property type="entry name" value="Toll/interleukin-1 receptor homology (TIR) domain"/>
    <property type="match status" value="1"/>
</dbReference>
<dbReference type="PANTHER" id="PTHR11017:SF573">
    <property type="entry name" value="ADP-RIBOSYL CYCLASE_CYCLIC ADP-RIBOSE HYDROLASE"/>
    <property type="match status" value="1"/>
</dbReference>
<sequence length="1128" mass="127753">MASSSSMATGWSYDVFLSFEDEDTRDTFTGYLCSHLQRKGIIAFMEEEETRRGEQIAAAVLDAIKGSRFLIVVFSRNYMTSSRCLDELASIVECSESKGKTIIPVFYRVEPLDLRERKGDLGRAMEVFEERFKDDMEKVRKWRDAVLRTSNIFGWKFDRGYESEIVEKIAQDVSGRVGRTLLYTTEPPTGMDSLLNELKSLLGNGSLEICVIGLCGIAKSTIAKACYNSLFESFEGSSFLANVSATSKRGNGLVQLQEIFLIEILGNNDNVKVFDVARGINLIRERLHNKRVLIVLDDVDHLDQLEALAGSRDWFGPGSRIIITARDEHLLVVQGVDRSYRIDELCDHNDDALQHIGFPHDEIRQIYKANFDAMGHHEKAIFLDIASFFSGENKDNVVKVLSNCNLYPDIGIPLLVDKSLVHIKGNKLSINDLVQHMGRAIVRQESPNPGNRSRLWFHEDVLRVLEGNTGTDAIEGMLVNIPRANERVLNAKAFANMKRLRLLIIKNACFSSGPKHLPNELRWLEWNNYPSPSLPSDFRPKKLTMLRLHSGSITQLWDRFKMCLNLAIVELTKCDSLCEIPNVSAIPNLEKLIVKHCTSLVSVHESVGFLEKLVVLSFEGCSNLRRVPAKLRLVSLETLDLSGCSNLEKFPDISARMESVESIDISCTAVKELPSSIENLTGLRYIKLNSCKNLKALPTNIYSLQKIKDLYLKGCTRLQEFPMYKSSLAKIETGFPLLESFDASTCGISNLNFLEAPNCFTKLQYLNLSRNNLVTLPSCISKFSELKFLHLEDCKQLREMPELPPNLTYLNAKGCKSLERLHMRNLWSTAKFKLNFSNCHKLSETQLTENLLHEASFTDNEFQVIIPGSGIPYWLSYRSSDNSMCFEVQSCVREKLVGLIVSTAFCLKDTALVILKCNVSINGETVVSSGTNLDKLLELDHMWLGYFPLFQSLEEIRDGWNQVEVSLKFLEGEDKESSMVKVKGFGVHFLGELDKEKANGSAVRVLFPEICSCLKGRAANMSFDSMEDVQLSRTKGLDDHKVHIWEGEHILRPNSSQDIPNAAIPKQNRNLAGNFISISTDLLPKKLKKNPCYLRRRKWLIGLGPRLIFFKITMRKKKRRNEKKKERK</sequence>
<dbReference type="PROSITE" id="PS50104">
    <property type="entry name" value="TIR"/>
    <property type="match status" value="1"/>
</dbReference>
<dbReference type="InterPro" id="IPR000157">
    <property type="entry name" value="TIR_dom"/>
</dbReference>
<dbReference type="InterPro" id="IPR036390">
    <property type="entry name" value="WH_DNA-bd_sf"/>
</dbReference>
<dbReference type="InterPro" id="IPR058192">
    <property type="entry name" value="WHD_ROQ1-like"/>
</dbReference>
<dbReference type="PROSITE" id="PS51450">
    <property type="entry name" value="LRR"/>
    <property type="match status" value="1"/>
</dbReference>
<dbReference type="InterPro" id="IPR035897">
    <property type="entry name" value="Toll_tir_struct_dom_sf"/>
</dbReference>
<dbReference type="SUPFAM" id="SSF52200">
    <property type="entry name" value="Toll/Interleukin receptor TIR domain"/>
    <property type="match status" value="1"/>
</dbReference>
<gene>
    <name evidence="1" type="ORF">CRG98_017147</name>
</gene>
<dbReference type="Gene3D" id="3.80.10.10">
    <property type="entry name" value="Ribonuclease Inhibitor"/>
    <property type="match status" value="2"/>
</dbReference>